<gene>
    <name evidence="6" type="ORF">F1644_04105</name>
</gene>
<dbReference type="InterPro" id="IPR000432">
    <property type="entry name" value="DNA_mismatch_repair_MutS_C"/>
</dbReference>
<keyword evidence="3" id="KW-0238">DNA-binding</keyword>
<dbReference type="EMBL" id="CP043839">
    <property type="protein sequence ID" value="WOF11502.1"/>
    <property type="molecule type" value="Genomic_DNA"/>
</dbReference>
<keyword evidence="1" id="KW-0547">Nucleotide-binding</keyword>
<feature type="transmembrane region" description="Helical" evidence="4">
    <location>
        <begin position="87"/>
        <end position="105"/>
    </location>
</feature>
<evidence type="ECO:0000256" key="1">
    <source>
        <dbReference type="ARBA" id="ARBA00022741"/>
    </source>
</evidence>
<evidence type="ECO:0000313" key="7">
    <source>
        <dbReference type="Proteomes" id="UP001302374"/>
    </source>
</evidence>
<accession>A0ABZ0FSE4</accession>
<feature type="domain" description="DNA mismatch repair proteins mutS family" evidence="5">
    <location>
        <begin position="451"/>
        <end position="625"/>
    </location>
</feature>
<feature type="transmembrane region" description="Helical" evidence="4">
    <location>
        <begin position="246"/>
        <end position="264"/>
    </location>
</feature>
<evidence type="ECO:0000259" key="5">
    <source>
        <dbReference type="SMART" id="SM00534"/>
    </source>
</evidence>
<name>A0ABZ0FSE4_9BACT</name>
<keyword evidence="4" id="KW-1133">Transmembrane helix</keyword>
<dbReference type="InterPro" id="IPR007696">
    <property type="entry name" value="DNA_mismatch_repair_MutS_core"/>
</dbReference>
<keyword evidence="4" id="KW-0472">Membrane</keyword>
<feature type="transmembrane region" description="Helical" evidence="4">
    <location>
        <begin position="61"/>
        <end position="81"/>
    </location>
</feature>
<organism evidence="6 7">
    <name type="scientific">Butyricimonas paravirosa</name>
    <dbReference type="NCBI Taxonomy" id="1472417"/>
    <lineage>
        <taxon>Bacteria</taxon>
        <taxon>Pseudomonadati</taxon>
        <taxon>Bacteroidota</taxon>
        <taxon>Bacteroidia</taxon>
        <taxon>Bacteroidales</taxon>
        <taxon>Odoribacteraceae</taxon>
        <taxon>Butyricimonas</taxon>
    </lineage>
</organism>
<dbReference type="Proteomes" id="UP001302374">
    <property type="component" value="Chromosome"/>
</dbReference>
<protein>
    <submittedName>
        <fullName evidence="6">DNA mismatch repair protein MutS</fullName>
    </submittedName>
</protein>
<evidence type="ECO:0000256" key="2">
    <source>
        <dbReference type="ARBA" id="ARBA00022840"/>
    </source>
</evidence>
<evidence type="ECO:0000256" key="3">
    <source>
        <dbReference type="ARBA" id="ARBA00023125"/>
    </source>
</evidence>
<reference evidence="6 7" key="1">
    <citation type="submission" date="2019-09" db="EMBL/GenBank/DDBJ databases">
        <title>Butyricimonas paravirosa DSM 105722 (=214-4 = JCM 18677 = CCUG 65563).</title>
        <authorList>
            <person name="Le Roy T."/>
            <person name="Cani P.D."/>
        </authorList>
    </citation>
    <scope>NUCLEOTIDE SEQUENCE [LARGE SCALE GENOMIC DNA]</scope>
    <source>
        <strain evidence="6 7">DSM 105722</strain>
    </source>
</reference>
<dbReference type="SUPFAM" id="SSF48334">
    <property type="entry name" value="DNA repair protein MutS, domain III"/>
    <property type="match status" value="1"/>
</dbReference>
<dbReference type="InterPro" id="IPR036187">
    <property type="entry name" value="DNA_mismatch_repair_MutS_sf"/>
</dbReference>
<dbReference type="PANTHER" id="PTHR11361:SF99">
    <property type="entry name" value="DNA MISMATCH REPAIR PROTEIN"/>
    <property type="match status" value="1"/>
</dbReference>
<evidence type="ECO:0000256" key="4">
    <source>
        <dbReference type="SAM" id="Phobius"/>
    </source>
</evidence>
<keyword evidence="7" id="KW-1185">Reference proteome</keyword>
<keyword evidence="4" id="KW-0812">Transmembrane</keyword>
<evidence type="ECO:0000313" key="6">
    <source>
        <dbReference type="EMBL" id="WOF11502.1"/>
    </source>
</evidence>
<keyword evidence="2" id="KW-0067">ATP-binding</keyword>
<proteinExistence type="predicted"/>
<dbReference type="Gene3D" id="3.40.50.300">
    <property type="entry name" value="P-loop containing nucleotide triphosphate hydrolases"/>
    <property type="match status" value="1"/>
</dbReference>
<dbReference type="InterPro" id="IPR027417">
    <property type="entry name" value="P-loop_NTPase"/>
</dbReference>
<dbReference type="PANTHER" id="PTHR11361">
    <property type="entry name" value="DNA MISMATCH REPAIR PROTEIN MUTS FAMILY MEMBER"/>
    <property type="match status" value="1"/>
</dbReference>
<dbReference type="Pfam" id="PF05192">
    <property type="entry name" value="MutS_III"/>
    <property type="match status" value="1"/>
</dbReference>
<dbReference type="Gene3D" id="1.10.1420.10">
    <property type="match status" value="1"/>
</dbReference>
<sequence>MIFIQKIHDKPFFSRHFNISRLKTIFAINNIHTMQQPKEYYQAQISRLTILLKKHRQRRNGITLTKVFLFLLAIYFIYTFANTGYTPYLIAFIAAIALFIITNIFETKLLKEIQFLHKLEECSRVELEYLAGNFKNLPTGEEYKDQTHPYAHDLDIFGEDSLFQSVNRTVTPHGREKLREWLLYPLKSGQPIIERQQAIEEFAREPEWCHVFRAKGNSQRITHMAMQQIEQWQREQVGLPRWTRPFLYILPILTVSTWILYIASILTLNIPLFLSCVSLFCSYLPAQKTLRTHMRLDEFTRSFSNLHELIGHFSTFTCSSAKLKTLRQQLFNETYNADEALRSLHKIQESFDQRSNAVVAMFMNGLFMRELHLIQRLVAWKRRYAAAIPTWVEITGELDVLVSLANYKYNHPDFIHPTPGDNQLLRGTAIGHPLLPANECVTNDFEVARLHEFYIITGANMAGKSTFLRAIGVNLILACCGAVVRAESFEFQPMALFTSMRTVDNLAKGTSYFHAELLRLQQLVNMAQHEERLFIILDEILKGTNSRDKLNGSRRFLQKLLTLPVAGLVATHDLELGELANTIPDNFFNRCFEITHTDDDIAYDYKLKPGISQNMNASILLEKMKLV</sequence>
<dbReference type="Pfam" id="PF00488">
    <property type="entry name" value="MutS_V"/>
    <property type="match status" value="1"/>
</dbReference>
<dbReference type="SMART" id="SM00534">
    <property type="entry name" value="MUTSac"/>
    <property type="match status" value="1"/>
</dbReference>
<dbReference type="InterPro" id="IPR045076">
    <property type="entry name" value="MutS"/>
</dbReference>
<dbReference type="SUPFAM" id="SSF52540">
    <property type="entry name" value="P-loop containing nucleoside triphosphate hydrolases"/>
    <property type="match status" value="1"/>
</dbReference>